<dbReference type="EMBL" id="JBFOLJ010000010">
    <property type="protein sequence ID" value="KAL2501220.1"/>
    <property type="molecule type" value="Genomic_DNA"/>
</dbReference>
<evidence type="ECO:0000313" key="2">
    <source>
        <dbReference type="Proteomes" id="UP001604277"/>
    </source>
</evidence>
<reference evidence="2" key="1">
    <citation type="submission" date="2024-07" db="EMBL/GenBank/DDBJ databases">
        <title>Two chromosome-level genome assemblies of Korean endemic species Abeliophyllum distichum and Forsythia ovata (Oleaceae).</title>
        <authorList>
            <person name="Jang H."/>
        </authorList>
    </citation>
    <scope>NUCLEOTIDE SEQUENCE [LARGE SCALE GENOMIC DNA]</scope>
</reference>
<accession>A0ABD1SKG7</accession>
<proteinExistence type="predicted"/>
<sequence>MLKKQAPLSRKSCLSGYIAPTIGSMGIGPRTVVTYKHWQNKGRRRMTIHLLEGTEVETTLHIGLMSCVMSDARMPETRDKEERPCRWNMVEVKKGKTYQGWRDQTGISHNNQSSPLSV</sequence>
<protein>
    <submittedName>
        <fullName evidence="1">Uncharacterized protein</fullName>
    </submittedName>
</protein>
<dbReference type="AlphaFoldDB" id="A0ABD1SKG7"/>
<dbReference type="Proteomes" id="UP001604277">
    <property type="component" value="Unassembled WGS sequence"/>
</dbReference>
<evidence type="ECO:0000313" key="1">
    <source>
        <dbReference type="EMBL" id="KAL2501220.1"/>
    </source>
</evidence>
<name>A0ABD1SKG7_9LAMI</name>
<comment type="caution">
    <text evidence="1">The sequence shown here is derived from an EMBL/GenBank/DDBJ whole genome shotgun (WGS) entry which is preliminary data.</text>
</comment>
<gene>
    <name evidence="1" type="ORF">Fot_35068</name>
</gene>
<organism evidence="1 2">
    <name type="scientific">Forsythia ovata</name>
    <dbReference type="NCBI Taxonomy" id="205694"/>
    <lineage>
        <taxon>Eukaryota</taxon>
        <taxon>Viridiplantae</taxon>
        <taxon>Streptophyta</taxon>
        <taxon>Embryophyta</taxon>
        <taxon>Tracheophyta</taxon>
        <taxon>Spermatophyta</taxon>
        <taxon>Magnoliopsida</taxon>
        <taxon>eudicotyledons</taxon>
        <taxon>Gunneridae</taxon>
        <taxon>Pentapetalae</taxon>
        <taxon>asterids</taxon>
        <taxon>lamiids</taxon>
        <taxon>Lamiales</taxon>
        <taxon>Oleaceae</taxon>
        <taxon>Forsythieae</taxon>
        <taxon>Forsythia</taxon>
    </lineage>
</organism>
<keyword evidence="2" id="KW-1185">Reference proteome</keyword>